<dbReference type="InterPro" id="IPR006311">
    <property type="entry name" value="TAT_signal"/>
</dbReference>
<dbReference type="Gene3D" id="1.10.10.800">
    <property type="match status" value="1"/>
</dbReference>
<comment type="caution">
    <text evidence="2">The sequence shown here is derived from an EMBL/GenBank/DDBJ whole genome shotgun (WGS) entry which is preliminary data.</text>
</comment>
<dbReference type="InterPro" id="IPR029058">
    <property type="entry name" value="AB_hydrolase_fold"/>
</dbReference>
<dbReference type="RefSeq" id="WP_071631056.1">
    <property type="nucleotide sequence ID" value="NZ_JBCAUP010000017.1"/>
</dbReference>
<dbReference type="PANTHER" id="PTHR47751">
    <property type="entry name" value="SUPERFAMILY HYDROLASE, PUTATIVE (AFU_ORTHOLOGUE AFUA_2G16580)-RELATED"/>
    <property type="match status" value="1"/>
</dbReference>
<dbReference type="Proteomes" id="UP000182985">
    <property type="component" value="Unassembled WGS sequence"/>
</dbReference>
<dbReference type="SUPFAM" id="SSF53474">
    <property type="entry name" value="alpha/beta-Hydrolases"/>
    <property type="match status" value="1"/>
</dbReference>
<evidence type="ECO:0000313" key="2">
    <source>
        <dbReference type="EMBL" id="OIS94239.1"/>
    </source>
</evidence>
<dbReference type="EMBL" id="MOEC01000005">
    <property type="protein sequence ID" value="OIS94239.1"/>
    <property type="molecule type" value="Genomic_DNA"/>
</dbReference>
<accession>A0A1J6I142</accession>
<dbReference type="AlphaFoldDB" id="A0A1J6I142"/>
<name>A0A1J6I142_9HYPH</name>
<keyword evidence="3" id="KW-1185">Reference proteome</keyword>
<dbReference type="PANTHER" id="PTHR47751:SF1">
    <property type="entry name" value="SUPERFAMILY HYDROLASE, PUTATIVE (AFU_ORTHOLOGUE AFUA_2G16580)-RELATED"/>
    <property type="match status" value="1"/>
</dbReference>
<evidence type="ECO:0000313" key="3">
    <source>
        <dbReference type="Proteomes" id="UP000182985"/>
    </source>
</evidence>
<reference evidence="2 3" key="1">
    <citation type="submission" date="2016-10" db="EMBL/GenBank/DDBJ databases">
        <title>The Draft Genome Sequence of the Potato Rhizosphere Bacteria Ochrobactrum sp. IPA7.2.</title>
        <authorList>
            <person name="Gogoleva N.E."/>
            <person name="Khlopko Y.A."/>
            <person name="Burygin G.L."/>
            <person name="Plotnikov A.O."/>
        </authorList>
    </citation>
    <scope>NUCLEOTIDE SEQUENCE [LARGE SCALE GENOMIC DNA]</scope>
    <source>
        <strain evidence="2 3">IPA7.2</strain>
    </source>
</reference>
<dbReference type="OrthoDB" id="9805123at2"/>
<sequence>MTRITDPETALHHQDLPDTDRRNLLKLTGATVAVLGAESFLKSPSASAKGMPEEWDKVFPRSEKVDHQKVTFKNRYGITLAGDLYLPKDRTDKPLAAIVISGPFGAVKEQSSGLYAQTMAERGFVTLAFDPSFTGESGGEPRNVASPDINTEDFMAGVDCLGLQPSVDRERIGAIGICGWGGMALNAVAADKRVKAVVASTMYDMTRVMSKGYNDSVTLEQRTQALEQLGRQRWIDAEKGAPAYQPPYNELKGGEAQFLIDYHNYYMTRRGYHKRAVNSGNAWTITTPMSFMNMPILSYIKEIAPRPVLFVHGEKAHSRYFSETAYANAAEPKELMIITGANHVDLYDRVDLIPFDKITSFFNQHLAV</sequence>
<organism evidence="2 3">
    <name type="scientific">Brucella cytisi</name>
    <dbReference type="NCBI Taxonomy" id="407152"/>
    <lineage>
        <taxon>Bacteria</taxon>
        <taxon>Pseudomonadati</taxon>
        <taxon>Pseudomonadota</taxon>
        <taxon>Alphaproteobacteria</taxon>
        <taxon>Hyphomicrobiales</taxon>
        <taxon>Brucellaceae</taxon>
        <taxon>Brucella/Ochrobactrum group</taxon>
        <taxon>Brucella</taxon>
    </lineage>
</organism>
<protein>
    <recommendedName>
        <fullName evidence="1">PET hydrolase/cutinase-like domain-containing protein</fullName>
    </recommendedName>
</protein>
<proteinExistence type="predicted"/>
<dbReference type="FunFam" id="1.10.10.800:FF:000002">
    <property type="entry name" value="OpdE downstream ORF 2, putative"/>
    <property type="match status" value="1"/>
</dbReference>
<dbReference type="PROSITE" id="PS51318">
    <property type="entry name" value="TAT"/>
    <property type="match status" value="1"/>
</dbReference>
<evidence type="ECO:0000259" key="1">
    <source>
        <dbReference type="Pfam" id="PF12740"/>
    </source>
</evidence>
<gene>
    <name evidence="2" type="ORF">BLA27_06915</name>
</gene>
<dbReference type="InterPro" id="IPR041127">
    <property type="entry name" value="PET_hydrolase/cutinase-like"/>
</dbReference>
<dbReference type="InterPro" id="IPR051411">
    <property type="entry name" value="Polyketide_trans_af380"/>
</dbReference>
<dbReference type="Gene3D" id="3.40.50.1820">
    <property type="entry name" value="alpha/beta hydrolase"/>
    <property type="match status" value="1"/>
</dbReference>
<dbReference type="Pfam" id="PF12740">
    <property type="entry name" value="PETase"/>
    <property type="match status" value="1"/>
</dbReference>
<feature type="domain" description="PET hydrolase/cutinase-like" evidence="1">
    <location>
        <begin position="65"/>
        <end position="210"/>
    </location>
</feature>